<evidence type="ECO:0000256" key="1">
    <source>
        <dbReference type="SAM" id="Phobius"/>
    </source>
</evidence>
<feature type="transmembrane region" description="Helical" evidence="1">
    <location>
        <begin position="279"/>
        <end position="299"/>
    </location>
</feature>
<proteinExistence type="predicted"/>
<dbReference type="Proteomes" id="UP000526083">
    <property type="component" value="Unassembled WGS sequence"/>
</dbReference>
<evidence type="ECO:0008006" key="4">
    <source>
        <dbReference type="Google" id="ProtNLM"/>
    </source>
</evidence>
<keyword evidence="1" id="KW-0472">Membrane</keyword>
<feature type="transmembrane region" description="Helical" evidence="1">
    <location>
        <begin position="361"/>
        <end position="381"/>
    </location>
</feature>
<feature type="transmembrane region" description="Helical" evidence="1">
    <location>
        <begin position="336"/>
        <end position="355"/>
    </location>
</feature>
<evidence type="ECO:0000313" key="3">
    <source>
        <dbReference type="Proteomes" id="UP000526083"/>
    </source>
</evidence>
<protein>
    <recommendedName>
        <fullName evidence="4">Signal transduction histidine kinase</fullName>
    </recommendedName>
</protein>
<feature type="transmembrane region" description="Helical" evidence="1">
    <location>
        <begin position="305"/>
        <end position="324"/>
    </location>
</feature>
<feature type="transmembrane region" description="Helical" evidence="1">
    <location>
        <begin position="76"/>
        <end position="96"/>
    </location>
</feature>
<name>A0A7W3PMZ2_9MICO</name>
<keyword evidence="1" id="KW-0812">Transmembrane</keyword>
<dbReference type="RefSeq" id="WP_167046812.1">
    <property type="nucleotide sequence ID" value="NZ_JAAOZB010000001.1"/>
</dbReference>
<gene>
    <name evidence="2" type="ORF">FHX48_002572</name>
</gene>
<sequence length="595" mass="63995">MGEFPIADVHRTRSAVPTAFGIGRQVALTPALAVRTALTSRKFYTGWSALVSFIFASTVFGAYLGTTTLNDYARGFVVSALTWAILATFVLPFALLQRRLASARLRVTVTIVTLVAISLVRAQLNDALSMWITPDVPEAGHWILRAAVNLIIWTIVLTMVAVATTSYDVSTAMARRLASGLSAMRAADREVDQFATEAADATDTARRELHAAIDALSDPQHGEVDFERIKSLSEEIRVQSHLLDALASRRLRSPRELVSAARSYRVPRRAILARFSPPPTMLVGGTYALSTAAYTIYFLGREPGLGILALVVVGSFLVDILSRVRQHSVSPRRRGAVVVASWISFGAVIAAATTAVPSAPLVAPLIPLLGVPVVAAITALCTDAFEQMRIQENLLTQSLSEYRGSAGARTSEIRGALHRVSEGLHGRAQGRCVMFAAALDERPALPSELAEFQSEAHAAVETSFGESPHPCHGDRLEDLISTWSHVLTIDSAIALEADLAMRDPAVSQNVVEIVTEAFVNAIKHSDARAARVAVTLVNESPPTLQLHVSTPGVIRLRGSHGRGLANIRVPTRLFERDGWVVLEAQVPCPQTALGG</sequence>
<accession>A0A7W3PMZ2</accession>
<organism evidence="2 3">
    <name type="scientific">Microbacterium halimionae</name>
    <dbReference type="NCBI Taxonomy" id="1526413"/>
    <lineage>
        <taxon>Bacteria</taxon>
        <taxon>Bacillati</taxon>
        <taxon>Actinomycetota</taxon>
        <taxon>Actinomycetes</taxon>
        <taxon>Micrococcales</taxon>
        <taxon>Microbacteriaceae</taxon>
        <taxon>Microbacterium</taxon>
    </lineage>
</organism>
<reference evidence="2 3" key="1">
    <citation type="submission" date="2020-07" db="EMBL/GenBank/DDBJ databases">
        <title>Sequencing the genomes of 1000 actinobacteria strains.</title>
        <authorList>
            <person name="Klenk H.-P."/>
        </authorList>
    </citation>
    <scope>NUCLEOTIDE SEQUENCE [LARGE SCALE GENOMIC DNA]</scope>
    <source>
        <strain evidence="2 3">DSM 27576</strain>
    </source>
</reference>
<keyword evidence="1" id="KW-1133">Transmembrane helix</keyword>
<dbReference type="Gene3D" id="3.30.565.10">
    <property type="entry name" value="Histidine kinase-like ATPase, C-terminal domain"/>
    <property type="match status" value="1"/>
</dbReference>
<dbReference type="AlphaFoldDB" id="A0A7W3PMZ2"/>
<feature type="transmembrane region" description="Helical" evidence="1">
    <location>
        <begin position="44"/>
        <end position="64"/>
    </location>
</feature>
<feature type="transmembrane region" description="Helical" evidence="1">
    <location>
        <begin position="142"/>
        <end position="167"/>
    </location>
</feature>
<feature type="transmembrane region" description="Helical" evidence="1">
    <location>
        <begin position="103"/>
        <end position="122"/>
    </location>
</feature>
<evidence type="ECO:0000313" key="2">
    <source>
        <dbReference type="EMBL" id="MBA8817467.1"/>
    </source>
</evidence>
<keyword evidence="3" id="KW-1185">Reference proteome</keyword>
<dbReference type="InterPro" id="IPR036890">
    <property type="entry name" value="HATPase_C_sf"/>
</dbReference>
<comment type="caution">
    <text evidence="2">The sequence shown here is derived from an EMBL/GenBank/DDBJ whole genome shotgun (WGS) entry which is preliminary data.</text>
</comment>
<dbReference type="EMBL" id="JACGWY010000007">
    <property type="protein sequence ID" value="MBA8817467.1"/>
    <property type="molecule type" value="Genomic_DNA"/>
</dbReference>